<dbReference type="PANTHER" id="PTHR33877:SF1">
    <property type="entry name" value="TYPE IV METHYL-DIRECTED RESTRICTION ENZYME ECOKMCRA"/>
    <property type="match status" value="1"/>
</dbReference>
<dbReference type="InterPro" id="IPR041025">
    <property type="entry name" value="HNH_repeat"/>
</dbReference>
<keyword evidence="2" id="KW-0378">Hydrolase</keyword>
<protein>
    <submittedName>
        <fullName evidence="2">HNH endonuclease</fullName>
    </submittedName>
</protein>
<comment type="caution">
    <text evidence="2">The sequence shown here is derived from an EMBL/GenBank/DDBJ whole genome shotgun (WGS) entry which is preliminary data.</text>
</comment>
<dbReference type="CDD" id="cd00085">
    <property type="entry name" value="HNHc"/>
    <property type="match status" value="1"/>
</dbReference>
<dbReference type="AlphaFoldDB" id="A0A368L407"/>
<dbReference type="Proteomes" id="UP000252357">
    <property type="component" value="Unassembled WGS sequence"/>
</dbReference>
<evidence type="ECO:0000259" key="1">
    <source>
        <dbReference type="SMART" id="SM00507"/>
    </source>
</evidence>
<sequence>MKFELEIHHRNVPERELVDDLARVARELNKDKVTIDEYNERGHFHGTTLTRRFGSWFKALELAGLGKTRNLNISNEELFENLVQVWTSLGRQPKYNDLTKEFSKYSSGTYEKRFGTWRQALESFVLWANDGKLTEAEEGGKVQGRKTPRNINWRLRAIVLMKDGARCRLCGVTPQDGARLHVDHIIPWANGGETVVENLQILCEKCNIGKSNIEVEKNG</sequence>
<dbReference type="GO" id="GO:0003676">
    <property type="term" value="F:nucleic acid binding"/>
    <property type="evidence" value="ECO:0007669"/>
    <property type="project" value="InterPro"/>
</dbReference>
<dbReference type="PANTHER" id="PTHR33877">
    <property type="entry name" value="SLL1193 PROTEIN"/>
    <property type="match status" value="1"/>
</dbReference>
<name>A0A368L407_9BURK</name>
<proteinExistence type="predicted"/>
<keyword evidence="2" id="KW-0540">Nuclease</keyword>
<dbReference type="OrthoDB" id="5292295at2"/>
<dbReference type="RefSeq" id="WP_114402379.1">
    <property type="nucleotide sequence ID" value="NZ_QPGB01000002.1"/>
</dbReference>
<dbReference type="Pfam" id="PF18780">
    <property type="entry name" value="HNH_repeat"/>
    <property type="match status" value="2"/>
</dbReference>
<dbReference type="GO" id="GO:0008270">
    <property type="term" value="F:zinc ion binding"/>
    <property type="evidence" value="ECO:0007669"/>
    <property type="project" value="InterPro"/>
</dbReference>
<reference evidence="2 3" key="1">
    <citation type="journal article" date="2018" name="Int. J. Syst. Evol. Microbiol.">
        <title>Parvibium lacunae gen. nov., sp. nov., a new member of the family Alcaligenaceae isolated from a freshwater pond.</title>
        <authorList>
            <person name="Chen W.M."/>
            <person name="Xie P.B."/>
            <person name="Hsu M.Y."/>
            <person name="Sheu S.Y."/>
        </authorList>
    </citation>
    <scope>NUCLEOTIDE SEQUENCE [LARGE SCALE GENOMIC DNA]</scope>
    <source>
        <strain evidence="2 3">KMB9</strain>
    </source>
</reference>
<dbReference type="InterPro" id="IPR003615">
    <property type="entry name" value="HNH_nuc"/>
</dbReference>
<gene>
    <name evidence="2" type="ORF">DU000_05600</name>
</gene>
<dbReference type="SMART" id="SM00507">
    <property type="entry name" value="HNHc"/>
    <property type="match status" value="1"/>
</dbReference>
<evidence type="ECO:0000313" key="2">
    <source>
        <dbReference type="EMBL" id="RCS58297.1"/>
    </source>
</evidence>
<feature type="domain" description="HNH nuclease" evidence="1">
    <location>
        <begin position="154"/>
        <end position="208"/>
    </location>
</feature>
<keyword evidence="3" id="KW-1185">Reference proteome</keyword>
<organism evidence="2 3">
    <name type="scientific">Parvibium lacunae</name>
    <dbReference type="NCBI Taxonomy" id="1888893"/>
    <lineage>
        <taxon>Bacteria</taxon>
        <taxon>Pseudomonadati</taxon>
        <taxon>Pseudomonadota</taxon>
        <taxon>Betaproteobacteria</taxon>
        <taxon>Burkholderiales</taxon>
        <taxon>Alcaligenaceae</taxon>
        <taxon>Parvibium</taxon>
    </lineage>
</organism>
<evidence type="ECO:0000313" key="3">
    <source>
        <dbReference type="Proteomes" id="UP000252357"/>
    </source>
</evidence>
<dbReference type="EMBL" id="QPGB01000002">
    <property type="protein sequence ID" value="RCS58297.1"/>
    <property type="molecule type" value="Genomic_DNA"/>
</dbReference>
<dbReference type="Gene3D" id="1.10.30.50">
    <property type="match status" value="1"/>
</dbReference>
<dbReference type="GO" id="GO:0004519">
    <property type="term" value="F:endonuclease activity"/>
    <property type="evidence" value="ECO:0007669"/>
    <property type="project" value="UniProtKB-KW"/>
</dbReference>
<accession>A0A368L407</accession>
<keyword evidence="2" id="KW-0255">Endonuclease</keyword>
<dbReference type="Pfam" id="PF01844">
    <property type="entry name" value="HNH"/>
    <property type="match status" value="1"/>
</dbReference>
<dbReference type="InterPro" id="IPR002711">
    <property type="entry name" value="HNH"/>
</dbReference>
<dbReference type="InterPro" id="IPR052892">
    <property type="entry name" value="NA-targeting_endonuclease"/>
</dbReference>